<dbReference type="InterPro" id="IPR000182">
    <property type="entry name" value="GNAT_dom"/>
</dbReference>
<dbReference type="GO" id="GO:0016747">
    <property type="term" value="F:acyltransferase activity, transferring groups other than amino-acyl groups"/>
    <property type="evidence" value="ECO:0007669"/>
    <property type="project" value="InterPro"/>
</dbReference>
<name>A0A0P7ZQJ3_9CYAN</name>
<feature type="domain" description="N-acetyltransferase" evidence="1">
    <location>
        <begin position="52"/>
        <end position="196"/>
    </location>
</feature>
<organism evidence="2 3">
    <name type="scientific">Phormidesmis priestleyi Ana</name>
    <dbReference type="NCBI Taxonomy" id="1666911"/>
    <lineage>
        <taxon>Bacteria</taxon>
        <taxon>Bacillati</taxon>
        <taxon>Cyanobacteriota</taxon>
        <taxon>Cyanophyceae</taxon>
        <taxon>Leptolyngbyales</taxon>
        <taxon>Leptolyngbyaceae</taxon>
        <taxon>Phormidesmis</taxon>
    </lineage>
</organism>
<dbReference type="Gene3D" id="3.40.630.30">
    <property type="match status" value="1"/>
</dbReference>
<accession>A0A0P7ZQJ3</accession>
<dbReference type="PANTHER" id="PTHR47443:SF3">
    <property type="entry name" value="GCN5-RELATED N-ACETYLTRANSFERASE 4, CHLOROPLASTIC"/>
    <property type="match status" value="1"/>
</dbReference>
<evidence type="ECO:0000259" key="1">
    <source>
        <dbReference type="PROSITE" id="PS51186"/>
    </source>
</evidence>
<evidence type="ECO:0000313" key="2">
    <source>
        <dbReference type="EMBL" id="KPQ37408.1"/>
    </source>
</evidence>
<dbReference type="InterPro" id="IPR016181">
    <property type="entry name" value="Acyl_CoA_acyltransferase"/>
</dbReference>
<gene>
    <name evidence="2" type="ORF">HLUCCA11_02915</name>
</gene>
<dbReference type="Proteomes" id="UP000050465">
    <property type="component" value="Unassembled WGS sequence"/>
</dbReference>
<comment type="caution">
    <text evidence="2">The sequence shown here is derived from an EMBL/GenBank/DDBJ whole genome shotgun (WGS) entry which is preliminary data.</text>
</comment>
<dbReference type="AlphaFoldDB" id="A0A0P7ZQJ3"/>
<dbReference type="CDD" id="cd04301">
    <property type="entry name" value="NAT_SF"/>
    <property type="match status" value="1"/>
</dbReference>
<dbReference type="PROSITE" id="PS51186">
    <property type="entry name" value="GNAT"/>
    <property type="match status" value="1"/>
</dbReference>
<protein>
    <submittedName>
        <fullName evidence="2">Acetyltransferase</fullName>
    </submittedName>
</protein>
<dbReference type="Pfam" id="PF00583">
    <property type="entry name" value="Acetyltransf_1"/>
    <property type="match status" value="1"/>
</dbReference>
<dbReference type="SUPFAM" id="SSF55729">
    <property type="entry name" value="Acyl-CoA N-acyltransferases (Nat)"/>
    <property type="match status" value="1"/>
</dbReference>
<dbReference type="EMBL" id="LJZR01000002">
    <property type="protein sequence ID" value="KPQ37408.1"/>
    <property type="molecule type" value="Genomic_DNA"/>
</dbReference>
<dbReference type="PANTHER" id="PTHR47443">
    <property type="entry name" value="ACYL-COA N-ACYLTRANSFERASES (NAT) SUPERFAMILY PROTEIN"/>
    <property type="match status" value="1"/>
</dbReference>
<proteinExistence type="predicted"/>
<keyword evidence="2" id="KW-0808">Transferase</keyword>
<evidence type="ECO:0000313" key="3">
    <source>
        <dbReference type="Proteomes" id="UP000050465"/>
    </source>
</evidence>
<reference evidence="2 3" key="1">
    <citation type="submission" date="2015-09" db="EMBL/GenBank/DDBJ databases">
        <title>Identification and resolution of microdiversity through metagenomic sequencing of parallel consortia.</title>
        <authorList>
            <person name="Nelson W.C."/>
            <person name="Romine M.F."/>
            <person name="Lindemann S.R."/>
        </authorList>
    </citation>
    <scope>NUCLEOTIDE SEQUENCE [LARGE SCALE GENOMIC DNA]</scope>
    <source>
        <strain evidence="2">Ana</strain>
    </source>
</reference>
<dbReference type="STRING" id="1666911.HLUCCA11_02915"/>
<sequence>MPTTDAERETPASYPHQSFRIRAAQFKDIGPIASVLLNSFYVQARATQWLYWILRLGIQEDLKTKIKSPVNQYACLVATTLHPDSAQSSAVVGTAEISQRPCETWQLFPPKRAYLSNLAISPTHRRAGAARQLLFTCESIAVSWGFSHIYLHVMADNADAQRLYRRAGYRPCEVSNPILSGCGLRPQRLLLSKAVRSPDPKPGDLISKS</sequence>